<evidence type="ECO:0000256" key="1">
    <source>
        <dbReference type="SAM" id="MobiDB-lite"/>
    </source>
</evidence>
<sequence length="141" mass="15700">MAEITAAKLSSTKRNHLQYHSLRTNKARRGGAESSSSSSSSSSTVSSSFSFFSKYFKEHRHRGQVAFLQCLSHSSKANPVKHMAAPQPTDLVSFPYLYKAENTVHFLSMSFFIARDAHVGVEDRGRVQCPCEIVEGSQKRL</sequence>
<dbReference type="AlphaFoldDB" id="A0A835V5M4"/>
<comment type="caution">
    <text evidence="2">The sequence shown here is derived from an EMBL/GenBank/DDBJ whole genome shotgun (WGS) entry which is preliminary data.</text>
</comment>
<reference evidence="2 3" key="1">
    <citation type="journal article" date="2020" name="Nat. Food">
        <title>A phased Vanilla planifolia genome enables genetic improvement of flavour and production.</title>
        <authorList>
            <person name="Hasing T."/>
            <person name="Tang H."/>
            <person name="Brym M."/>
            <person name="Khazi F."/>
            <person name="Huang T."/>
            <person name="Chambers A.H."/>
        </authorList>
    </citation>
    <scope>NUCLEOTIDE SEQUENCE [LARGE SCALE GENOMIC DNA]</scope>
    <source>
        <tissue evidence="2">Leaf</tissue>
    </source>
</reference>
<protein>
    <submittedName>
        <fullName evidence="2">Uncharacterized protein</fullName>
    </submittedName>
</protein>
<accession>A0A835V5M4</accession>
<feature type="region of interest" description="Disordered" evidence="1">
    <location>
        <begin position="1"/>
        <end position="46"/>
    </location>
</feature>
<organism evidence="2 3">
    <name type="scientific">Vanilla planifolia</name>
    <name type="common">Vanilla</name>
    <dbReference type="NCBI Taxonomy" id="51239"/>
    <lineage>
        <taxon>Eukaryota</taxon>
        <taxon>Viridiplantae</taxon>
        <taxon>Streptophyta</taxon>
        <taxon>Embryophyta</taxon>
        <taxon>Tracheophyta</taxon>
        <taxon>Spermatophyta</taxon>
        <taxon>Magnoliopsida</taxon>
        <taxon>Liliopsida</taxon>
        <taxon>Asparagales</taxon>
        <taxon>Orchidaceae</taxon>
        <taxon>Vanilloideae</taxon>
        <taxon>Vanilleae</taxon>
        <taxon>Vanilla</taxon>
    </lineage>
</organism>
<evidence type="ECO:0000313" key="3">
    <source>
        <dbReference type="Proteomes" id="UP000639772"/>
    </source>
</evidence>
<feature type="compositionally biased region" description="Basic residues" evidence="1">
    <location>
        <begin position="11"/>
        <end position="29"/>
    </location>
</feature>
<evidence type="ECO:0000313" key="2">
    <source>
        <dbReference type="EMBL" id="KAG0483986.1"/>
    </source>
</evidence>
<name>A0A835V5M4_VANPL</name>
<gene>
    <name evidence="2" type="ORF">HPP92_012070</name>
</gene>
<feature type="compositionally biased region" description="Low complexity" evidence="1">
    <location>
        <begin position="34"/>
        <end position="46"/>
    </location>
</feature>
<dbReference type="EMBL" id="JADCNM010000005">
    <property type="protein sequence ID" value="KAG0483986.1"/>
    <property type="molecule type" value="Genomic_DNA"/>
</dbReference>
<proteinExistence type="predicted"/>
<dbReference type="Proteomes" id="UP000639772">
    <property type="component" value="Unassembled WGS sequence"/>
</dbReference>